<gene>
    <name evidence="3" type="ORF">E5162_08740</name>
</gene>
<proteinExistence type="predicted"/>
<evidence type="ECO:0000259" key="1">
    <source>
        <dbReference type="Pfam" id="PF13362"/>
    </source>
</evidence>
<dbReference type="EMBL" id="SRXV01000002">
    <property type="protein sequence ID" value="TGY93392.1"/>
    <property type="molecule type" value="Genomic_DNA"/>
</dbReference>
<dbReference type="Pfam" id="PF23639">
    <property type="entry name" value="DUF7146"/>
    <property type="match status" value="1"/>
</dbReference>
<reference evidence="3 4" key="1">
    <citation type="journal article" date="2013" name="Int. J. Syst. Evol. Microbiol.">
        <title>Marinicauda pacifica gen. nov., sp. nov., a prosthecate alphaproteobacterium of the family Hyphomonadaceae isolated from deep seawater.</title>
        <authorList>
            <person name="Zhang X.Y."/>
            <person name="Li G.W."/>
            <person name="Wang C.S."/>
            <person name="Zhang Y.J."/>
            <person name="Xu X.W."/>
            <person name="Li H."/>
            <person name="Liu A."/>
            <person name="Liu C."/>
            <person name="Xie B.B."/>
            <person name="Qin Q.L."/>
            <person name="Xu Z."/>
            <person name="Chen X.L."/>
            <person name="Zhou B.C."/>
            <person name="Zhang Y.Z."/>
        </authorList>
    </citation>
    <scope>NUCLEOTIDE SEQUENCE [LARGE SCALE GENOMIC DNA]</scope>
    <source>
        <strain evidence="3 4">P-1 km-3</strain>
    </source>
</reference>
<dbReference type="OrthoDB" id="9811157at2"/>
<dbReference type="Pfam" id="PF13362">
    <property type="entry name" value="Toprim_3"/>
    <property type="match status" value="1"/>
</dbReference>
<accession>A0A4S2HD63</accession>
<organism evidence="3 4">
    <name type="scientific">Marinicauda pacifica</name>
    <dbReference type="NCBI Taxonomy" id="1133559"/>
    <lineage>
        <taxon>Bacteria</taxon>
        <taxon>Pseudomonadati</taxon>
        <taxon>Pseudomonadota</taxon>
        <taxon>Alphaproteobacteria</taxon>
        <taxon>Maricaulales</taxon>
        <taxon>Maricaulaceae</taxon>
        <taxon>Marinicauda</taxon>
    </lineage>
</organism>
<dbReference type="Proteomes" id="UP000305451">
    <property type="component" value="Unassembled WGS sequence"/>
</dbReference>
<name>A0A4S2HD63_9PROT</name>
<evidence type="ECO:0000313" key="4">
    <source>
        <dbReference type="Proteomes" id="UP000305451"/>
    </source>
</evidence>
<evidence type="ECO:0000313" key="3">
    <source>
        <dbReference type="EMBL" id="TGY93392.1"/>
    </source>
</evidence>
<dbReference type="CDD" id="cd01029">
    <property type="entry name" value="TOPRIM_primases"/>
    <property type="match status" value="1"/>
</dbReference>
<feature type="domain" description="DUF7146" evidence="2">
    <location>
        <begin position="35"/>
        <end position="127"/>
    </location>
</feature>
<keyword evidence="4" id="KW-1185">Reference proteome</keyword>
<evidence type="ECO:0000259" key="2">
    <source>
        <dbReference type="Pfam" id="PF23639"/>
    </source>
</evidence>
<dbReference type="InterPro" id="IPR006171">
    <property type="entry name" value="TOPRIM_dom"/>
</dbReference>
<dbReference type="InterPro" id="IPR034154">
    <property type="entry name" value="TOPRIM_DnaG/twinkle"/>
</dbReference>
<comment type="caution">
    <text evidence="3">The sequence shown here is derived from an EMBL/GenBank/DDBJ whole genome shotgun (WGS) entry which is preliminary data.</text>
</comment>
<feature type="domain" description="Toprim" evidence="1">
    <location>
        <begin position="145"/>
        <end position="232"/>
    </location>
</feature>
<sequence length="238" mass="25261">MSWAAAFLGRPVPQQRATPSVETIDVSALHNDKRKNETLAGRIWRAAGPIYGTPAQTYLEARCGSLPHHDLTGVLRFHPQVWTDGGCHPALIAVMTDPLTGEPSGIHRTFLTAAGGKSPLGKRMLGSKGVIRLYPDEDVAEGLHLAEGIETALAAVHLYGLAPVWACGSAGSLEAFPVLTGIEHLTVLADNDASGRGEEAARVVCRAWAQAGREAVYMRPKAKGDFADFIGEAQHVAA</sequence>
<protein>
    <submittedName>
        <fullName evidence="3">Uncharacterized protein</fullName>
    </submittedName>
</protein>
<dbReference type="AlphaFoldDB" id="A0A4S2HD63"/>
<dbReference type="InterPro" id="IPR055570">
    <property type="entry name" value="DUF7146"/>
</dbReference>